<dbReference type="Proteomes" id="UP000822184">
    <property type="component" value="Unassembled WGS sequence"/>
</dbReference>
<protein>
    <submittedName>
        <fullName evidence="1">DNA-directed RNA polymerase specialized sigma24 family protein</fullName>
    </submittedName>
</protein>
<keyword evidence="1" id="KW-0804">Transcription</keyword>
<reference evidence="1" key="1">
    <citation type="submission" date="2020-06" db="EMBL/GenBank/DDBJ databases">
        <title>Genomic insights into acetone-butanol-ethanol (ABE) fermentation by sequencing solventogenic clostridia strains.</title>
        <authorList>
            <person name="Brown S."/>
        </authorList>
    </citation>
    <scope>NUCLEOTIDE SEQUENCE</scope>
    <source>
        <strain evidence="1">DJ123</strain>
    </source>
</reference>
<dbReference type="Gene3D" id="1.10.10.10">
    <property type="entry name" value="Winged helix-like DNA-binding domain superfamily/Winged helix DNA-binding domain"/>
    <property type="match status" value="1"/>
</dbReference>
<keyword evidence="1" id="KW-0240">DNA-directed RNA polymerase</keyword>
<organism evidence="1 2">
    <name type="scientific">Clostridium beijerinckii</name>
    <name type="common">Clostridium MP</name>
    <dbReference type="NCBI Taxonomy" id="1520"/>
    <lineage>
        <taxon>Bacteria</taxon>
        <taxon>Bacillati</taxon>
        <taxon>Bacillota</taxon>
        <taxon>Clostridia</taxon>
        <taxon>Eubacteriales</taxon>
        <taxon>Clostridiaceae</taxon>
        <taxon>Clostridium</taxon>
    </lineage>
</organism>
<proteinExistence type="predicted"/>
<name>A0AAE5LPH3_CLOBE</name>
<evidence type="ECO:0000313" key="1">
    <source>
        <dbReference type="EMBL" id="NSB13401.1"/>
    </source>
</evidence>
<dbReference type="SUPFAM" id="SSF88659">
    <property type="entry name" value="Sigma3 and sigma4 domains of RNA polymerase sigma factors"/>
    <property type="match status" value="1"/>
</dbReference>
<comment type="caution">
    <text evidence="1">The sequence shown here is derived from an EMBL/GenBank/DDBJ whole genome shotgun (WGS) entry which is preliminary data.</text>
</comment>
<dbReference type="GO" id="GO:0000428">
    <property type="term" value="C:DNA-directed RNA polymerase complex"/>
    <property type="evidence" value="ECO:0007669"/>
    <property type="project" value="UniProtKB-KW"/>
</dbReference>
<dbReference type="AlphaFoldDB" id="A0AAE5LPH3"/>
<dbReference type="EMBL" id="JABTDW010000001">
    <property type="protein sequence ID" value="NSB13401.1"/>
    <property type="molecule type" value="Genomic_DNA"/>
</dbReference>
<dbReference type="RefSeq" id="WP_241425967.1">
    <property type="nucleotide sequence ID" value="NZ_JABTDW010000001.1"/>
</dbReference>
<accession>A0AAE5LPH3</accession>
<evidence type="ECO:0000313" key="2">
    <source>
        <dbReference type="Proteomes" id="UP000822184"/>
    </source>
</evidence>
<sequence>MDISELDIESDFTIEKEALKNELEYETEEILKYLSLFDKQLFIKLFVKEESIKDVSEEFNIKPSVLYNRISRGKSKLRSIFSKP</sequence>
<gene>
    <name evidence="1" type="ORF">BCD95_001660</name>
</gene>
<dbReference type="InterPro" id="IPR036388">
    <property type="entry name" value="WH-like_DNA-bd_sf"/>
</dbReference>
<dbReference type="InterPro" id="IPR013324">
    <property type="entry name" value="RNA_pol_sigma_r3/r4-like"/>
</dbReference>